<name>A0ABX2A0U3_9MICO</name>
<dbReference type="Proteomes" id="UP000757540">
    <property type="component" value="Unassembled WGS sequence"/>
</dbReference>
<sequence>MTRRRAFLALAALLAMPLTGCAAEDAGGSAACAAPELRWAVDSASAGDLVTLHGENLLSGCDDGQGETMEPLDVTGLALLADGEPAGPPPAIADGTVLTSESGVLDMQVALPPDLSAGTVVTAELTVTDGPTLTSAPLAIDE</sequence>
<organism evidence="2 3">
    <name type="scientific">Isoptericola halotolerans</name>
    <dbReference type="NCBI Taxonomy" id="300560"/>
    <lineage>
        <taxon>Bacteria</taxon>
        <taxon>Bacillati</taxon>
        <taxon>Actinomycetota</taxon>
        <taxon>Actinomycetes</taxon>
        <taxon>Micrococcales</taxon>
        <taxon>Promicromonosporaceae</taxon>
        <taxon>Isoptericola</taxon>
    </lineage>
</organism>
<dbReference type="PROSITE" id="PS51318">
    <property type="entry name" value="TAT"/>
    <property type="match status" value="1"/>
</dbReference>
<evidence type="ECO:0000313" key="2">
    <source>
        <dbReference type="EMBL" id="NOV95553.1"/>
    </source>
</evidence>
<comment type="caution">
    <text evidence="2">The sequence shown here is derived from an EMBL/GenBank/DDBJ whole genome shotgun (WGS) entry which is preliminary data.</text>
</comment>
<proteinExistence type="predicted"/>
<accession>A0ABX2A0U3</accession>
<keyword evidence="3" id="KW-1185">Reference proteome</keyword>
<keyword evidence="1" id="KW-0732">Signal</keyword>
<protein>
    <recommendedName>
        <fullName evidence="4">Lipoprotein</fullName>
    </recommendedName>
</protein>
<gene>
    <name evidence="2" type="ORF">HDG69_000106</name>
</gene>
<evidence type="ECO:0008006" key="4">
    <source>
        <dbReference type="Google" id="ProtNLM"/>
    </source>
</evidence>
<evidence type="ECO:0000313" key="3">
    <source>
        <dbReference type="Proteomes" id="UP000757540"/>
    </source>
</evidence>
<evidence type="ECO:0000256" key="1">
    <source>
        <dbReference type="SAM" id="SignalP"/>
    </source>
</evidence>
<reference evidence="2 3" key="1">
    <citation type="submission" date="2020-05" db="EMBL/GenBank/DDBJ databases">
        <title>Genomic Encyclopedia of Type Strains, Phase III (KMG-III): the genomes of soil and plant-associated and newly described type strains.</title>
        <authorList>
            <person name="Whitman W."/>
        </authorList>
    </citation>
    <scope>NUCLEOTIDE SEQUENCE [LARGE SCALE GENOMIC DNA]</scope>
    <source>
        <strain evidence="2 3">KCTC 19046</strain>
    </source>
</reference>
<feature type="chain" id="PRO_5046246677" description="Lipoprotein" evidence="1">
    <location>
        <begin position="23"/>
        <end position="142"/>
    </location>
</feature>
<dbReference type="RefSeq" id="WP_171781839.1">
    <property type="nucleotide sequence ID" value="NZ_BAAAML010000002.1"/>
</dbReference>
<dbReference type="EMBL" id="JABEZU010000001">
    <property type="protein sequence ID" value="NOV95553.1"/>
    <property type="molecule type" value="Genomic_DNA"/>
</dbReference>
<dbReference type="InterPro" id="IPR006311">
    <property type="entry name" value="TAT_signal"/>
</dbReference>
<feature type="signal peptide" evidence="1">
    <location>
        <begin position="1"/>
        <end position="22"/>
    </location>
</feature>